<dbReference type="RefSeq" id="WP_096240443.1">
    <property type="nucleotide sequence ID" value="NZ_LT907978.1"/>
</dbReference>
<feature type="transmembrane region" description="Helical" evidence="1">
    <location>
        <begin position="32"/>
        <end position="50"/>
    </location>
</feature>
<feature type="transmembrane region" description="Helical" evidence="1">
    <location>
        <begin position="62"/>
        <end position="88"/>
    </location>
</feature>
<keyword evidence="3" id="KW-1185">Reference proteome</keyword>
<dbReference type="Pfam" id="PF06541">
    <property type="entry name" value="ABC_trans_CmpB"/>
    <property type="match status" value="1"/>
</dbReference>
<reference evidence="3" key="1">
    <citation type="submission" date="2017-09" db="EMBL/GenBank/DDBJ databases">
        <authorList>
            <person name="Shetty A S."/>
        </authorList>
    </citation>
    <scope>NUCLEOTIDE SEQUENCE [LARGE SCALE GENOMIC DNA]</scope>
</reference>
<gene>
    <name evidence="2" type="ORF">EHLA_1837</name>
</gene>
<organism evidence="2 3">
    <name type="scientific">Anaerobutyricum hallii</name>
    <dbReference type="NCBI Taxonomy" id="39488"/>
    <lineage>
        <taxon>Bacteria</taxon>
        <taxon>Bacillati</taxon>
        <taxon>Bacillota</taxon>
        <taxon>Clostridia</taxon>
        <taxon>Lachnospirales</taxon>
        <taxon>Lachnospiraceae</taxon>
        <taxon>Anaerobutyricum</taxon>
    </lineage>
</organism>
<evidence type="ECO:0000313" key="2">
    <source>
        <dbReference type="EMBL" id="SOB72540.1"/>
    </source>
</evidence>
<keyword evidence="1" id="KW-1133">Transmembrane helix</keyword>
<dbReference type="AlphaFoldDB" id="A0A285PXN9"/>
<name>A0A285PXN9_9FIRM</name>
<accession>A0A285PXN9</accession>
<evidence type="ECO:0000313" key="3">
    <source>
        <dbReference type="Proteomes" id="UP000217549"/>
    </source>
</evidence>
<dbReference type="EMBL" id="LT907978">
    <property type="protein sequence ID" value="SOB72540.1"/>
    <property type="molecule type" value="Genomic_DNA"/>
</dbReference>
<proteinExistence type="predicted"/>
<keyword evidence="1" id="KW-0812">Transmembrane</keyword>
<dbReference type="InterPro" id="IPR010540">
    <property type="entry name" value="CmpB_TMEM229"/>
</dbReference>
<feature type="transmembrane region" description="Helical" evidence="1">
    <location>
        <begin position="9"/>
        <end position="26"/>
    </location>
</feature>
<dbReference type="KEGG" id="ehl:EHLA_1837"/>
<evidence type="ECO:0000256" key="1">
    <source>
        <dbReference type="SAM" id="Phobius"/>
    </source>
</evidence>
<protein>
    <submittedName>
        <fullName evidence="2">ABC-transporter type IV</fullName>
    </submittedName>
</protein>
<dbReference type="STRING" id="39488.ERS852450_00264"/>
<keyword evidence="1" id="KW-0472">Membrane</keyword>
<sequence>MRHFVITKIVQPLFLISFGGMVYFNFEILYRGYSHISMIICGGLSFYTIGLLNEGKKWHPSFLLQMILGSLIIISYEYLTGVIVNIYLKLHVWDYSKVPFNYRGQICIPFLIIWFFVTPLCIWMDDVIREVVFKS</sequence>
<feature type="transmembrane region" description="Helical" evidence="1">
    <location>
        <begin position="100"/>
        <end position="124"/>
    </location>
</feature>
<dbReference type="Proteomes" id="UP000217549">
    <property type="component" value="Chromosome I"/>
</dbReference>